<evidence type="ECO:0000259" key="1">
    <source>
        <dbReference type="Pfam" id="PF12773"/>
    </source>
</evidence>
<organism evidence="2 3">
    <name type="scientific">Geosporobacter ferrireducens</name>
    <dbReference type="NCBI Taxonomy" id="1424294"/>
    <lineage>
        <taxon>Bacteria</taxon>
        <taxon>Bacillati</taxon>
        <taxon>Bacillota</taxon>
        <taxon>Clostridia</taxon>
        <taxon>Peptostreptococcales</taxon>
        <taxon>Thermotaleaceae</taxon>
        <taxon>Geosporobacter</taxon>
    </lineage>
</organism>
<evidence type="ECO:0000313" key="2">
    <source>
        <dbReference type="EMBL" id="AOT69184.1"/>
    </source>
</evidence>
<proteinExistence type="predicted"/>
<gene>
    <name evidence="2" type="ORF">Gferi_06165</name>
</gene>
<dbReference type="InterPro" id="IPR025874">
    <property type="entry name" value="DZR"/>
</dbReference>
<keyword evidence="3" id="KW-1185">Reference proteome</keyword>
<dbReference type="EMBL" id="CP017269">
    <property type="protein sequence ID" value="AOT69184.1"/>
    <property type="molecule type" value="Genomic_DNA"/>
</dbReference>
<dbReference type="OrthoDB" id="4377018at2"/>
<protein>
    <recommendedName>
        <fullName evidence="1">DZANK-type domain-containing protein</fullName>
    </recommendedName>
</protein>
<dbReference type="AlphaFoldDB" id="A0A1D8GE49"/>
<reference evidence="2 3" key="1">
    <citation type="submission" date="2016-09" db="EMBL/GenBank/DDBJ databases">
        <title>Genomic analysis reveals versatility of anaerobic energy metabolism of Geosporobacter ferrireducens IRF9 of phylum Firmicutes.</title>
        <authorList>
            <person name="Kim S.-J."/>
        </authorList>
    </citation>
    <scope>NUCLEOTIDE SEQUENCE [LARGE SCALE GENOMIC DNA]</scope>
    <source>
        <strain evidence="2 3">IRF9</strain>
    </source>
</reference>
<feature type="domain" description="DZANK-type" evidence="1">
    <location>
        <begin position="35"/>
        <end position="78"/>
    </location>
</feature>
<dbReference type="Pfam" id="PF12773">
    <property type="entry name" value="DZR"/>
    <property type="match status" value="1"/>
</dbReference>
<accession>A0A1D8GE49</accession>
<dbReference type="Proteomes" id="UP000095743">
    <property type="component" value="Chromosome"/>
</dbReference>
<sequence length="87" mass="10266">MTLLFLIVISILIYYVFIYRDNNMDFFSIKKVKRCPNCGNTVEKTFNVCPICKETLKKSCVNCGEKVDVFWKYCPYCEKEIEKGINE</sequence>
<name>A0A1D8GE49_9FIRM</name>
<dbReference type="KEGG" id="gfe:Gferi_06165"/>
<dbReference type="STRING" id="1424294.Gferi_06165"/>
<dbReference type="RefSeq" id="WP_069974750.1">
    <property type="nucleotide sequence ID" value="NZ_CP017269.1"/>
</dbReference>
<evidence type="ECO:0000313" key="3">
    <source>
        <dbReference type="Proteomes" id="UP000095743"/>
    </source>
</evidence>